<dbReference type="Proteomes" id="UP001177597">
    <property type="component" value="Chromosome"/>
</dbReference>
<proteinExistence type="inferred from homology"/>
<protein>
    <submittedName>
        <fullName evidence="5">Oxidoreductase</fullName>
    </submittedName>
</protein>
<evidence type="ECO:0000259" key="4">
    <source>
        <dbReference type="Pfam" id="PF02894"/>
    </source>
</evidence>
<evidence type="ECO:0000256" key="1">
    <source>
        <dbReference type="ARBA" id="ARBA00010928"/>
    </source>
</evidence>
<evidence type="ECO:0000259" key="3">
    <source>
        <dbReference type="Pfam" id="PF01408"/>
    </source>
</evidence>
<evidence type="ECO:0000313" key="6">
    <source>
        <dbReference type="Proteomes" id="UP001177597"/>
    </source>
</evidence>
<keyword evidence="2" id="KW-0560">Oxidoreductase</keyword>
<reference evidence="5" key="1">
    <citation type="submission" date="2023-04" db="EMBL/GenBank/DDBJ databases">
        <title>Genome dynamics across the evolutionary transition to endosymbiosis.</title>
        <authorList>
            <person name="Siozios S."/>
            <person name="Nadal-Jimenez P."/>
            <person name="Azagi T."/>
            <person name="Sprong H."/>
            <person name="Frost C.L."/>
            <person name="Parratt S.R."/>
            <person name="Taylor G."/>
            <person name="Brettell L."/>
            <person name="Lew K.C."/>
            <person name="Croft L."/>
            <person name="King K.C."/>
            <person name="Brockhurst M.A."/>
            <person name="Hypsa V."/>
            <person name="Novakova E."/>
            <person name="Darby A.C."/>
            <person name="Hurst G.D.D."/>
        </authorList>
    </citation>
    <scope>NUCLEOTIDE SEQUENCE</scope>
    <source>
        <strain evidence="5">AIh</strain>
    </source>
</reference>
<dbReference type="Pfam" id="PF01408">
    <property type="entry name" value="GFO_IDH_MocA"/>
    <property type="match status" value="1"/>
</dbReference>
<dbReference type="PANTHER" id="PTHR43708:SF5">
    <property type="entry name" value="CONSERVED EXPRESSED OXIDOREDUCTASE (EUROFUNG)-RELATED"/>
    <property type="match status" value="1"/>
</dbReference>
<dbReference type="InterPro" id="IPR004104">
    <property type="entry name" value="Gfo/Idh/MocA-like_OxRdtase_C"/>
</dbReference>
<dbReference type="EMBL" id="CP123498">
    <property type="protein sequence ID" value="WGL94261.1"/>
    <property type="molecule type" value="Genomic_DNA"/>
</dbReference>
<dbReference type="Pfam" id="PF02894">
    <property type="entry name" value="GFO_IDH_MocA_C"/>
    <property type="match status" value="1"/>
</dbReference>
<organism evidence="5 6">
    <name type="scientific">Arsenophonus nasoniae</name>
    <name type="common">son-killer infecting Nasonia vitripennis</name>
    <dbReference type="NCBI Taxonomy" id="638"/>
    <lineage>
        <taxon>Bacteria</taxon>
        <taxon>Pseudomonadati</taxon>
        <taxon>Pseudomonadota</taxon>
        <taxon>Gammaproteobacteria</taxon>
        <taxon>Enterobacterales</taxon>
        <taxon>Morganellaceae</taxon>
        <taxon>Arsenophonus</taxon>
    </lineage>
</organism>
<accession>A0AA95JZZ5</accession>
<gene>
    <name evidence="5" type="ORF">QE207_10970</name>
</gene>
<dbReference type="GO" id="GO:0000166">
    <property type="term" value="F:nucleotide binding"/>
    <property type="evidence" value="ECO:0007669"/>
    <property type="project" value="InterPro"/>
</dbReference>
<dbReference type="GO" id="GO:0016491">
    <property type="term" value="F:oxidoreductase activity"/>
    <property type="evidence" value="ECO:0007669"/>
    <property type="project" value="UniProtKB-KW"/>
</dbReference>
<feature type="domain" description="Gfo/Idh/MocA-like oxidoreductase C-terminal" evidence="4">
    <location>
        <begin position="135"/>
        <end position="346"/>
    </location>
</feature>
<comment type="similarity">
    <text evidence="1">Belongs to the Gfo/Idh/MocA family.</text>
</comment>
<dbReference type="AlphaFoldDB" id="A0AA95JZZ5"/>
<sequence>MNKPIKVGLIGYGFAGKTFHVPFITTIEGFQLSAIVSSDEQKVKKDWLNVPVFASLERLLAEQPEVDLIVIPTPNKTHFPLAKQALEAGKHVIVDKPFTLTVQEALTLKQLAQAKGKLLSVYHNRRWDSGFLTVKSLLENQTLGELKYYESHFDRYRPEVRQRWRESKEAGSGLWYDLAPHMLDQVLQLFGKPKSIMADIAMIRPNAEAVDYFHVCLNYLTTKVVLHATTVAAAESPVYLLHGMKGSYIKYGLDPQEECLKAGLLPTAEDWGRDSRDGSVTLSHNGELIVEPLETEQGNYGMYYCAIREAINNAAPNPVTAEEAILVMKLIEAGIESAKMQRTVELAV</sequence>
<dbReference type="InterPro" id="IPR051317">
    <property type="entry name" value="Gfo/Idh/MocA_oxidoreduct"/>
</dbReference>
<dbReference type="NCBIfam" id="NF008607">
    <property type="entry name" value="PRK11579.1"/>
    <property type="match status" value="1"/>
</dbReference>
<evidence type="ECO:0000256" key="2">
    <source>
        <dbReference type="ARBA" id="ARBA00023002"/>
    </source>
</evidence>
<dbReference type="InterPro" id="IPR000683">
    <property type="entry name" value="Gfo/Idh/MocA-like_OxRdtase_N"/>
</dbReference>
<evidence type="ECO:0000313" key="5">
    <source>
        <dbReference type="EMBL" id="WGL94261.1"/>
    </source>
</evidence>
<feature type="domain" description="Gfo/Idh/MocA-like oxidoreductase N-terminal" evidence="3">
    <location>
        <begin position="5"/>
        <end position="123"/>
    </location>
</feature>
<dbReference type="Gene3D" id="3.40.50.720">
    <property type="entry name" value="NAD(P)-binding Rossmann-like Domain"/>
    <property type="match status" value="1"/>
</dbReference>
<dbReference type="InterPro" id="IPR036291">
    <property type="entry name" value="NAD(P)-bd_dom_sf"/>
</dbReference>
<dbReference type="RefSeq" id="WP_280628610.1">
    <property type="nucleotide sequence ID" value="NZ_CP123498.1"/>
</dbReference>
<dbReference type="PANTHER" id="PTHR43708">
    <property type="entry name" value="CONSERVED EXPRESSED OXIDOREDUCTASE (EUROFUNG)"/>
    <property type="match status" value="1"/>
</dbReference>
<name>A0AA95JZZ5_9GAMM</name>
<dbReference type="SUPFAM" id="SSF51735">
    <property type="entry name" value="NAD(P)-binding Rossmann-fold domains"/>
    <property type="match status" value="1"/>
</dbReference>
<dbReference type="Gene3D" id="3.30.360.10">
    <property type="entry name" value="Dihydrodipicolinate Reductase, domain 2"/>
    <property type="match status" value="1"/>
</dbReference>